<evidence type="ECO:0000313" key="1">
    <source>
        <dbReference type="EMBL" id="CAN0571181.1"/>
    </source>
</evidence>
<evidence type="ECO:0000313" key="2">
    <source>
        <dbReference type="Proteomes" id="UP001162501"/>
    </source>
</evidence>
<reference evidence="1" key="2">
    <citation type="submission" date="2025-03" db="EMBL/GenBank/DDBJ databases">
        <authorList>
            <consortium name="ELIXIR-Norway"/>
            <consortium name="Elixir Norway"/>
        </authorList>
    </citation>
    <scope>NUCLEOTIDE SEQUENCE</scope>
</reference>
<organism evidence="1 2">
    <name type="scientific">Rangifer tarandus platyrhynchus</name>
    <name type="common">Svalbard reindeer</name>
    <dbReference type="NCBI Taxonomy" id="3082113"/>
    <lineage>
        <taxon>Eukaryota</taxon>
        <taxon>Metazoa</taxon>
        <taxon>Chordata</taxon>
        <taxon>Craniata</taxon>
        <taxon>Vertebrata</taxon>
        <taxon>Euteleostomi</taxon>
        <taxon>Mammalia</taxon>
        <taxon>Eutheria</taxon>
        <taxon>Laurasiatheria</taxon>
        <taxon>Artiodactyla</taxon>
        <taxon>Ruminantia</taxon>
        <taxon>Pecora</taxon>
        <taxon>Cervidae</taxon>
        <taxon>Odocoileinae</taxon>
        <taxon>Rangifer</taxon>
    </lineage>
</organism>
<dbReference type="Proteomes" id="UP001162501">
    <property type="component" value="Chromosome 9"/>
</dbReference>
<reference evidence="1" key="1">
    <citation type="submission" date="2023-05" db="EMBL/GenBank/DDBJ databases">
        <authorList>
            <consortium name="ELIXIR-Norway"/>
        </authorList>
    </citation>
    <scope>NUCLEOTIDE SEQUENCE</scope>
</reference>
<name>A0AC60A9G4_RANTA</name>
<gene>
    <name evidence="1" type="ORF">MRATA1EN22A_LOCUS28265</name>
</gene>
<proteinExistence type="predicted"/>
<protein>
    <submittedName>
        <fullName evidence="1">Uncharacterized protein</fullName>
    </submittedName>
</protein>
<sequence length="108" mass="12146">MSRAPREVPIHVCLQGHLPFSPKAAVTLHRGPLFRGRRIPVEVGMDGITRGRPPPQTVGPEEPEYLRQPHDHNDPKGSDLRCITTVHHDDHKLHDNQHGNSQMTIQPP</sequence>
<dbReference type="EMBL" id="OX596093">
    <property type="protein sequence ID" value="CAN0571181.1"/>
    <property type="molecule type" value="Genomic_DNA"/>
</dbReference>
<accession>A0AC60A9G4</accession>